<reference evidence="2" key="1">
    <citation type="journal article" date="2016" name="Nat. Commun.">
        <title>The Gonium pectorale genome demonstrates co-option of cell cycle regulation during the evolution of multicellularity.</title>
        <authorList>
            <person name="Hanschen E.R."/>
            <person name="Marriage T.N."/>
            <person name="Ferris P.J."/>
            <person name="Hamaji T."/>
            <person name="Toyoda A."/>
            <person name="Fujiyama A."/>
            <person name="Neme R."/>
            <person name="Noguchi H."/>
            <person name="Minakuchi Y."/>
            <person name="Suzuki M."/>
            <person name="Kawai-Toyooka H."/>
            <person name="Smith D.R."/>
            <person name="Sparks H."/>
            <person name="Anderson J."/>
            <person name="Bakaric R."/>
            <person name="Luria V."/>
            <person name="Karger A."/>
            <person name="Kirschner M.W."/>
            <person name="Durand P.M."/>
            <person name="Michod R.E."/>
            <person name="Nozaki H."/>
            <person name="Olson B.J."/>
        </authorList>
    </citation>
    <scope>NUCLEOTIDE SEQUENCE [LARGE SCALE GENOMIC DNA]</scope>
    <source>
        <strain evidence="2">NIES-2863</strain>
    </source>
</reference>
<protein>
    <submittedName>
        <fullName evidence="1">Uncharacterized protein</fullName>
    </submittedName>
</protein>
<gene>
    <name evidence="1" type="ORF">GPECTOR_31g394</name>
</gene>
<comment type="caution">
    <text evidence="1">The sequence shown here is derived from an EMBL/GenBank/DDBJ whole genome shotgun (WGS) entry which is preliminary data.</text>
</comment>
<dbReference type="EMBL" id="LSYV01000032">
    <property type="protein sequence ID" value="KXZ48030.1"/>
    <property type="molecule type" value="Genomic_DNA"/>
</dbReference>
<dbReference type="Gene3D" id="3.40.50.720">
    <property type="entry name" value="NAD(P)-binding Rossmann-like Domain"/>
    <property type="match status" value="1"/>
</dbReference>
<sequence>MVFLEGLPLTPLANTADSVEWADIVILAVQASHIPALYANLTTTAMLTGASRGRAPASAAAALAVLLPVRRGGASVGPVRVVKTLNNVSAYTLLNGDPFLDVEI</sequence>
<dbReference type="AlphaFoldDB" id="A0A150GFC7"/>
<accession>A0A150GFC7</accession>
<dbReference type="Proteomes" id="UP000075714">
    <property type="component" value="Unassembled WGS sequence"/>
</dbReference>
<organism evidence="1 2">
    <name type="scientific">Gonium pectorale</name>
    <name type="common">Green alga</name>
    <dbReference type="NCBI Taxonomy" id="33097"/>
    <lineage>
        <taxon>Eukaryota</taxon>
        <taxon>Viridiplantae</taxon>
        <taxon>Chlorophyta</taxon>
        <taxon>core chlorophytes</taxon>
        <taxon>Chlorophyceae</taxon>
        <taxon>CS clade</taxon>
        <taxon>Chlamydomonadales</taxon>
        <taxon>Volvocaceae</taxon>
        <taxon>Gonium</taxon>
    </lineage>
</organism>
<evidence type="ECO:0000313" key="2">
    <source>
        <dbReference type="Proteomes" id="UP000075714"/>
    </source>
</evidence>
<name>A0A150GFC7_GONPE</name>
<keyword evidence="2" id="KW-1185">Reference proteome</keyword>
<evidence type="ECO:0000313" key="1">
    <source>
        <dbReference type="EMBL" id="KXZ48030.1"/>
    </source>
</evidence>
<proteinExistence type="predicted"/>